<accession>A0A2N8TTW2</accession>
<evidence type="ECO:0000313" key="1">
    <source>
        <dbReference type="EMBL" id="PNG22423.1"/>
    </source>
</evidence>
<keyword evidence="2" id="KW-1185">Reference proteome</keyword>
<organism evidence="1 2">
    <name type="scientific">Streptomyces cahuitamycinicus</name>
    <dbReference type="NCBI Taxonomy" id="2070367"/>
    <lineage>
        <taxon>Bacteria</taxon>
        <taxon>Bacillati</taxon>
        <taxon>Actinomycetota</taxon>
        <taxon>Actinomycetes</taxon>
        <taxon>Kitasatosporales</taxon>
        <taxon>Streptomycetaceae</taxon>
        <taxon>Streptomyces</taxon>
    </lineage>
</organism>
<protein>
    <submittedName>
        <fullName evidence="1">Uncharacterized protein</fullName>
    </submittedName>
</protein>
<proteinExistence type="predicted"/>
<sequence length="348" mass="39569">MSERRDGDWHLGYSPYDNYPGAALDFGRESTGIYCLSEPDITFSDMDLADADLPGEDGIRMGRDYQRNMTVTFELGVDGVDGPIDLHAPMRPWSRGSRVGDWNPVEAVMAAHQKRDQGPYQWASDGLDMLRQVWRADSIRGKAGRVSWLLHTTAGRTRQLYGRPRKFAVAHSRLTKQGYTPVVCEFVAVDDRFYDQTEKSIELYDRQFMTLPPRPGRWMPGIGWQSKKSAGIQQLGKMNTYPYIEIHGPCKNPKLTLGNLWAVQLSMTIANGEHVTIDARPWVRTVTHYKGSTTKSVADKLTRSSPRLSKMFLPPGYWTASMSYTNTAVNSFEGPRVRMAWRDAYAWW</sequence>
<dbReference type="RefSeq" id="WP_102908584.1">
    <property type="nucleotide sequence ID" value="NZ_POUC01000048.1"/>
</dbReference>
<dbReference type="Proteomes" id="UP000235943">
    <property type="component" value="Unassembled WGS sequence"/>
</dbReference>
<evidence type="ECO:0000313" key="2">
    <source>
        <dbReference type="Proteomes" id="UP000235943"/>
    </source>
</evidence>
<dbReference type="OrthoDB" id="3546247at2"/>
<dbReference type="AlphaFoldDB" id="A0A2N8TTW2"/>
<dbReference type="EMBL" id="POUC01000048">
    <property type="protein sequence ID" value="PNG22423.1"/>
    <property type="molecule type" value="Genomic_DNA"/>
</dbReference>
<name>A0A2N8TTW2_9ACTN</name>
<reference evidence="1 2" key="1">
    <citation type="submission" date="2018-01" db="EMBL/GenBank/DDBJ databases">
        <title>Draft genome sequence of Streptomyces sp. 13K301.</title>
        <authorList>
            <person name="Sahin N."/>
            <person name="Saygin H."/>
            <person name="Ay H."/>
        </authorList>
    </citation>
    <scope>NUCLEOTIDE SEQUENCE [LARGE SCALE GENOMIC DNA]</scope>
    <source>
        <strain evidence="1 2">13K301</strain>
    </source>
</reference>
<comment type="caution">
    <text evidence="1">The sequence shown here is derived from an EMBL/GenBank/DDBJ whole genome shotgun (WGS) entry which is preliminary data.</text>
</comment>
<gene>
    <name evidence="1" type="ORF">C1J00_09465</name>
</gene>